<dbReference type="Proteomes" id="UP000287352">
    <property type="component" value="Unassembled WGS sequence"/>
</dbReference>
<evidence type="ECO:0000256" key="1">
    <source>
        <dbReference type="ARBA" id="ARBA00004196"/>
    </source>
</evidence>
<evidence type="ECO:0000313" key="7">
    <source>
        <dbReference type="EMBL" id="GCE12589.1"/>
    </source>
</evidence>
<dbReference type="SUPFAM" id="SSF53850">
    <property type="entry name" value="Periplasmic binding protein-like II"/>
    <property type="match status" value="1"/>
</dbReference>
<dbReference type="RefSeq" id="WP_126580195.1">
    <property type="nucleotide sequence ID" value="NZ_BIFR01000001.1"/>
</dbReference>
<dbReference type="EMBL" id="BIFR01000001">
    <property type="protein sequence ID" value="GCE12589.1"/>
    <property type="molecule type" value="Genomic_DNA"/>
</dbReference>
<proteinExistence type="inferred from homology"/>
<evidence type="ECO:0000259" key="6">
    <source>
        <dbReference type="SMART" id="SM00079"/>
    </source>
</evidence>
<dbReference type="PANTHER" id="PTHR35936:SF17">
    <property type="entry name" value="ARGININE-BINDING EXTRACELLULAR PROTEIN ARTP"/>
    <property type="match status" value="1"/>
</dbReference>
<dbReference type="PANTHER" id="PTHR35936">
    <property type="entry name" value="MEMBRANE-BOUND LYTIC MUREIN TRANSGLYCOSYLASE F"/>
    <property type="match status" value="1"/>
</dbReference>
<feature type="domain" description="Ionotropic glutamate receptor C-terminal" evidence="6">
    <location>
        <begin position="56"/>
        <end position="285"/>
    </location>
</feature>
<evidence type="ECO:0000259" key="5">
    <source>
        <dbReference type="SMART" id="SM00062"/>
    </source>
</evidence>
<sequence>MFSIRSIPYKQRPALLLLFVTTLLLTISACGSTSGDNTPKAVATVAAPSNLVTPGKLTVGLEPSYTPMEFLDPNTNDYNGFDVDLARSLAQHMNLQLEIKRTSFDTIFDDLNNKRFDVVISGVTVNAEREAKFDFVPYFNAGESLLVHKGNPKHLKSVADLCGLQVGVQIGTVEQADLEAASAACKQQGKAEIKQSVLSSQTEVIQLLVENRVDATYQDSPVTDYYNTINPGQFEIGGPVVHAQPYGIVVRKGDSSMLDAVKNSFKALQSDGSYEGLFKKWNFTDSQKVALSPEQPRHA</sequence>
<accession>A0A402A0K1</accession>
<gene>
    <name evidence="7" type="ORF">KTT_24480</name>
</gene>
<dbReference type="PROSITE" id="PS51257">
    <property type="entry name" value="PROKAR_LIPOPROTEIN"/>
    <property type="match status" value="1"/>
</dbReference>
<dbReference type="OrthoDB" id="9774451at2"/>
<evidence type="ECO:0000256" key="2">
    <source>
        <dbReference type="ARBA" id="ARBA00010333"/>
    </source>
</evidence>
<dbReference type="GO" id="GO:0016020">
    <property type="term" value="C:membrane"/>
    <property type="evidence" value="ECO:0007669"/>
    <property type="project" value="InterPro"/>
</dbReference>
<name>A0A402A0K1_9CHLR</name>
<comment type="similarity">
    <text evidence="2 4">Belongs to the bacterial solute-binding protein 3 family.</text>
</comment>
<keyword evidence="8" id="KW-1185">Reference proteome</keyword>
<dbReference type="GO" id="GO:0030313">
    <property type="term" value="C:cell envelope"/>
    <property type="evidence" value="ECO:0007669"/>
    <property type="project" value="UniProtKB-SubCell"/>
</dbReference>
<feature type="domain" description="Solute-binding protein family 3/N-terminal" evidence="5">
    <location>
        <begin position="56"/>
        <end position="285"/>
    </location>
</feature>
<dbReference type="SMART" id="SM00062">
    <property type="entry name" value="PBPb"/>
    <property type="match status" value="1"/>
</dbReference>
<protein>
    <submittedName>
        <fullName evidence="7">ABC transporter substrate-binding protein</fullName>
    </submittedName>
</protein>
<comment type="caution">
    <text evidence="7">The sequence shown here is derived from an EMBL/GenBank/DDBJ whole genome shotgun (WGS) entry which is preliminary data.</text>
</comment>
<reference evidence="8" key="1">
    <citation type="submission" date="2018-12" db="EMBL/GenBank/DDBJ databases">
        <title>Tengunoibacter tsumagoiensis gen. nov., sp. nov., Dictyobacter kobayashii sp. nov., D. alpinus sp. nov., and D. joshuensis sp. nov. and description of Dictyobacteraceae fam. nov. within the order Ktedonobacterales isolated from Tengu-no-mugimeshi.</title>
        <authorList>
            <person name="Wang C.M."/>
            <person name="Zheng Y."/>
            <person name="Sakai Y."/>
            <person name="Toyoda A."/>
            <person name="Minakuchi Y."/>
            <person name="Abe K."/>
            <person name="Yokota A."/>
            <person name="Yabe S."/>
        </authorList>
    </citation>
    <scope>NUCLEOTIDE SEQUENCE [LARGE SCALE GENOMIC DNA]</scope>
    <source>
        <strain evidence="8">Uno3</strain>
    </source>
</reference>
<dbReference type="AlphaFoldDB" id="A0A402A0K1"/>
<evidence type="ECO:0000313" key="8">
    <source>
        <dbReference type="Proteomes" id="UP000287352"/>
    </source>
</evidence>
<organism evidence="7 8">
    <name type="scientific">Tengunoibacter tsumagoiensis</name>
    <dbReference type="NCBI Taxonomy" id="2014871"/>
    <lineage>
        <taxon>Bacteria</taxon>
        <taxon>Bacillati</taxon>
        <taxon>Chloroflexota</taxon>
        <taxon>Ktedonobacteria</taxon>
        <taxon>Ktedonobacterales</taxon>
        <taxon>Dictyobacteraceae</taxon>
        <taxon>Tengunoibacter</taxon>
    </lineage>
</organism>
<dbReference type="InterPro" id="IPR001320">
    <property type="entry name" value="Iontro_rcpt_C"/>
</dbReference>
<keyword evidence="3" id="KW-0732">Signal</keyword>
<comment type="subcellular location">
    <subcellularLocation>
        <location evidence="1">Cell envelope</location>
    </subcellularLocation>
</comment>
<dbReference type="Pfam" id="PF00497">
    <property type="entry name" value="SBP_bac_3"/>
    <property type="match status" value="1"/>
</dbReference>
<dbReference type="PROSITE" id="PS01039">
    <property type="entry name" value="SBP_BACTERIAL_3"/>
    <property type="match status" value="1"/>
</dbReference>
<dbReference type="SMART" id="SM00079">
    <property type="entry name" value="PBPe"/>
    <property type="match status" value="1"/>
</dbReference>
<evidence type="ECO:0000256" key="4">
    <source>
        <dbReference type="RuleBase" id="RU003744"/>
    </source>
</evidence>
<dbReference type="InterPro" id="IPR001638">
    <property type="entry name" value="Solute-binding_3/MltF_N"/>
</dbReference>
<dbReference type="CDD" id="cd01004">
    <property type="entry name" value="PBP2_MidA_like"/>
    <property type="match status" value="1"/>
</dbReference>
<dbReference type="Gene3D" id="3.40.190.10">
    <property type="entry name" value="Periplasmic binding protein-like II"/>
    <property type="match status" value="2"/>
</dbReference>
<dbReference type="GO" id="GO:0015276">
    <property type="term" value="F:ligand-gated monoatomic ion channel activity"/>
    <property type="evidence" value="ECO:0007669"/>
    <property type="project" value="InterPro"/>
</dbReference>
<dbReference type="InterPro" id="IPR018313">
    <property type="entry name" value="SBP_3_CS"/>
</dbReference>
<evidence type="ECO:0000256" key="3">
    <source>
        <dbReference type="ARBA" id="ARBA00022729"/>
    </source>
</evidence>